<comment type="similarity">
    <text evidence="1">Belongs to the cyclin family.</text>
</comment>
<dbReference type="Gene3D" id="1.10.472.10">
    <property type="entry name" value="Cyclin-like"/>
    <property type="match status" value="2"/>
</dbReference>
<accession>A0A9Q0RHI0</accession>
<keyword evidence="4" id="KW-1185">Reference proteome</keyword>
<dbReference type="AlphaFoldDB" id="A0A9Q0RHI0"/>
<dbReference type="Pfam" id="PF00134">
    <property type="entry name" value="Cyclin_N"/>
    <property type="match status" value="1"/>
</dbReference>
<gene>
    <name evidence="3" type="ORF">M0811_03746</name>
</gene>
<name>A0A9Q0RHI0_ANAIG</name>
<reference evidence="3" key="1">
    <citation type="submission" date="2022-10" db="EMBL/GenBank/DDBJ databases">
        <title>Novel sulphate-reducing endosymbionts in the free-living metamonad Anaeramoeba.</title>
        <authorList>
            <person name="Jerlstrom-Hultqvist J."/>
            <person name="Cepicka I."/>
            <person name="Gallot-Lavallee L."/>
            <person name="Salas-Leiva D."/>
            <person name="Curtis B.A."/>
            <person name="Zahonova K."/>
            <person name="Pipaliya S."/>
            <person name="Dacks J."/>
            <person name="Roger A.J."/>
        </authorList>
    </citation>
    <scope>NUCLEOTIDE SEQUENCE</scope>
    <source>
        <strain evidence="3">BMAN</strain>
    </source>
</reference>
<dbReference type="InterPro" id="IPR039361">
    <property type="entry name" value="Cyclin"/>
</dbReference>
<keyword evidence="1" id="KW-0195">Cyclin</keyword>
<evidence type="ECO:0000256" key="1">
    <source>
        <dbReference type="RuleBase" id="RU000383"/>
    </source>
</evidence>
<evidence type="ECO:0000313" key="3">
    <source>
        <dbReference type="EMBL" id="KAJ5080262.1"/>
    </source>
</evidence>
<dbReference type="SUPFAM" id="SSF47954">
    <property type="entry name" value="Cyclin-like"/>
    <property type="match status" value="2"/>
</dbReference>
<evidence type="ECO:0000259" key="2">
    <source>
        <dbReference type="SMART" id="SM00385"/>
    </source>
</evidence>
<comment type="caution">
    <text evidence="3">The sequence shown here is derived from an EMBL/GenBank/DDBJ whole genome shotgun (WGS) entry which is preliminary data.</text>
</comment>
<dbReference type="SMART" id="SM00385">
    <property type="entry name" value="CYCLIN"/>
    <property type="match status" value="1"/>
</dbReference>
<dbReference type="InterPro" id="IPR006671">
    <property type="entry name" value="Cyclin_N"/>
</dbReference>
<protein>
    <submittedName>
        <fullName evidence="3">Cyclin</fullName>
    </submittedName>
</protein>
<sequence>MFEKEQKIFQNLTIFSKSQNKEEKEEEIIDFSFRIKAIQKIDTICSKLNFQNETFFFAVYYLDKMISSLPLTLKNQSDFAIIACVSIAGKVYEEEVPSISCFQMFFPKYHKKSKSYNQISNLEVELIKIIDSFIPTTVNSFLEYFLSRVSNFSSNDDIYTKMIKLIKIVIKNPISVNFFPSEIAASILSIYFPDDDLIIFVTGYSIKQLEECRNLFNLYNNNLDFKF</sequence>
<dbReference type="Proteomes" id="UP001149090">
    <property type="component" value="Unassembled WGS sequence"/>
</dbReference>
<dbReference type="OrthoDB" id="5590282at2759"/>
<dbReference type="InterPro" id="IPR013763">
    <property type="entry name" value="Cyclin-like_dom"/>
</dbReference>
<dbReference type="EMBL" id="JAPDFW010000011">
    <property type="protein sequence ID" value="KAJ5080262.1"/>
    <property type="molecule type" value="Genomic_DNA"/>
</dbReference>
<feature type="domain" description="Cyclin-like" evidence="2">
    <location>
        <begin position="39"/>
        <end position="128"/>
    </location>
</feature>
<dbReference type="PANTHER" id="PTHR10177">
    <property type="entry name" value="CYCLINS"/>
    <property type="match status" value="1"/>
</dbReference>
<evidence type="ECO:0000313" key="4">
    <source>
        <dbReference type="Proteomes" id="UP001149090"/>
    </source>
</evidence>
<dbReference type="InterPro" id="IPR036915">
    <property type="entry name" value="Cyclin-like_sf"/>
</dbReference>
<proteinExistence type="inferred from homology"/>
<organism evidence="3 4">
    <name type="scientific">Anaeramoeba ignava</name>
    <name type="common">Anaerobic marine amoeba</name>
    <dbReference type="NCBI Taxonomy" id="1746090"/>
    <lineage>
        <taxon>Eukaryota</taxon>
        <taxon>Metamonada</taxon>
        <taxon>Anaeramoebidae</taxon>
        <taxon>Anaeramoeba</taxon>
    </lineage>
</organism>